<dbReference type="RefSeq" id="WP_093141630.1">
    <property type="nucleotide sequence ID" value="NZ_BMWO01000001.1"/>
</dbReference>
<keyword evidence="7" id="KW-0812">Transmembrane</keyword>
<keyword evidence="6 8" id="KW-0012">Acyltransferase</keyword>
<evidence type="ECO:0000313" key="9">
    <source>
        <dbReference type="Proteomes" id="UP000199321"/>
    </source>
</evidence>
<dbReference type="PANTHER" id="PTHR30606:SF9">
    <property type="entry name" value="LIPID A BIOSYNTHESIS LAUROYLTRANSFERASE"/>
    <property type="match status" value="1"/>
</dbReference>
<evidence type="ECO:0000256" key="4">
    <source>
        <dbReference type="ARBA" id="ARBA00022679"/>
    </source>
</evidence>
<evidence type="ECO:0000256" key="3">
    <source>
        <dbReference type="ARBA" id="ARBA00022519"/>
    </source>
</evidence>
<proteinExistence type="predicted"/>
<dbReference type="Proteomes" id="UP000199321">
    <property type="component" value="Unassembled WGS sequence"/>
</dbReference>
<evidence type="ECO:0000256" key="2">
    <source>
        <dbReference type="ARBA" id="ARBA00022475"/>
    </source>
</evidence>
<evidence type="ECO:0000256" key="5">
    <source>
        <dbReference type="ARBA" id="ARBA00023136"/>
    </source>
</evidence>
<organism evidence="8 9">
    <name type="scientific">Ulvibacter litoralis</name>
    <dbReference type="NCBI Taxonomy" id="227084"/>
    <lineage>
        <taxon>Bacteria</taxon>
        <taxon>Pseudomonadati</taxon>
        <taxon>Bacteroidota</taxon>
        <taxon>Flavobacteriia</taxon>
        <taxon>Flavobacteriales</taxon>
        <taxon>Flavobacteriaceae</taxon>
        <taxon>Ulvibacter</taxon>
    </lineage>
</organism>
<dbReference type="STRING" id="227084.SAMN05421855_1011141"/>
<name>A0A1G7DTE5_9FLAO</name>
<keyword evidence="4 8" id="KW-0808">Transferase</keyword>
<dbReference type="CDD" id="cd07984">
    <property type="entry name" value="LPLAT_LABLAT-like"/>
    <property type="match status" value="1"/>
</dbReference>
<evidence type="ECO:0000256" key="7">
    <source>
        <dbReference type="SAM" id="Phobius"/>
    </source>
</evidence>
<dbReference type="OrthoDB" id="9808633at2"/>
<sequence length="295" mass="34259">MSGEWEGKSRGTVLGYKIFIFFIKKLGVRAAYVLLYFVAFYFCFFSPKSTKSIYYYFRKRRSYSKGKSILHIFKSYYVFGQTIIDKSAIASGLKDQFTYEFDGVENIINLLDEGKGGILISAHVGNFELAEYFFEEIDTRSQINLVTTDAEHQHIKEYLESVTKKSSIKFILVKEDLSHIFEINAALSNGELVCFTGDRFFEGTKYLSEALLGEEAKFPAGPFLLASRLKVPVVFVYVMKETAKHYHLYARTAEVQHRDAQGLLKKYTESVTWMLEKYPLQWFNYFDFWNVKGKK</sequence>
<protein>
    <submittedName>
        <fullName evidence="8">Predicted acyltransferase, LPLAT superfamily</fullName>
    </submittedName>
</protein>
<dbReference type="GO" id="GO:0009247">
    <property type="term" value="P:glycolipid biosynthetic process"/>
    <property type="evidence" value="ECO:0007669"/>
    <property type="project" value="UniProtKB-ARBA"/>
</dbReference>
<dbReference type="GO" id="GO:0005886">
    <property type="term" value="C:plasma membrane"/>
    <property type="evidence" value="ECO:0007669"/>
    <property type="project" value="UniProtKB-SubCell"/>
</dbReference>
<dbReference type="EMBL" id="FNBA01000001">
    <property type="protein sequence ID" value="SDE54450.1"/>
    <property type="molecule type" value="Genomic_DNA"/>
</dbReference>
<feature type="transmembrane region" description="Helical" evidence="7">
    <location>
        <begin position="26"/>
        <end position="47"/>
    </location>
</feature>
<dbReference type="Pfam" id="PF03279">
    <property type="entry name" value="Lip_A_acyltrans"/>
    <property type="match status" value="1"/>
</dbReference>
<dbReference type="AlphaFoldDB" id="A0A1G7DTE5"/>
<evidence type="ECO:0000256" key="6">
    <source>
        <dbReference type="ARBA" id="ARBA00023315"/>
    </source>
</evidence>
<dbReference type="GO" id="GO:0016746">
    <property type="term" value="F:acyltransferase activity"/>
    <property type="evidence" value="ECO:0007669"/>
    <property type="project" value="UniProtKB-KW"/>
</dbReference>
<reference evidence="8 9" key="1">
    <citation type="submission" date="2016-10" db="EMBL/GenBank/DDBJ databases">
        <authorList>
            <person name="de Groot N.N."/>
        </authorList>
    </citation>
    <scope>NUCLEOTIDE SEQUENCE [LARGE SCALE GENOMIC DNA]</scope>
    <source>
        <strain evidence="8 9">DSM 16195</strain>
    </source>
</reference>
<dbReference type="InterPro" id="IPR004960">
    <property type="entry name" value="LipA_acyltrans"/>
</dbReference>
<keyword evidence="3" id="KW-0997">Cell inner membrane</keyword>
<dbReference type="PANTHER" id="PTHR30606">
    <property type="entry name" value="LIPID A BIOSYNTHESIS LAUROYL ACYLTRANSFERASE"/>
    <property type="match status" value="1"/>
</dbReference>
<evidence type="ECO:0000256" key="1">
    <source>
        <dbReference type="ARBA" id="ARBA00004533"/>
    </source>
</evidence>
<keyword evidence="9" id="KW-1185">Reference proteome</keyword>
<keyword evidence="7" id="KW-1133">Transmembrane helix</keyword>
<evidence type="ECO:0000313" key="8">
    <source>
        <dbReference type="EMBL" id="SDE54450.1"/>
    </source>
</evidence>
<comment type="subcellular location">
    <subcellularLocation>
        <location evidence="1">Cell inner membrane</location>
    </subcellularLocation>
</comment>
<keyword evidence="2" id="KW-1003">Cell membrane</keyword>
<keyword evidence="5 7" id="KW-0472">Membrane</keyword>
<accession>A0A1G7DTE5</accession>
<gene>
    <name evidence="8" type="ORF">SAMN05421855_1011141</name>
</gene>